<dbReference type="InterPro" id="IPR052094">
    <property type="entry name" value="Pre-mRNA-splicing_ERAD"/>
</dbReference>
<dbReference type="EMBL" id="CAMXCT020000224">
    <property type="protein sequence ID" value="CAL1129185.1"/>
    <property type="molecule type" value="Genomic_DNA"/>
</dbReference>
<comment type="caution">
    <text evidence="8">The sequence shown here is derived from an EMBL/GenBank/DDBJ whole genome shotgun (WGS) entry which is preliminary data.</text>
</comment>
<evidence type="ECO:0000256" key="5">
    <source>
        <dbReference type="ARBA" id="ARBA00023242"/>
    </source>
</evidence>
<evidence type="ECO:0000259" key="7">
    <source>
        <dbReference type="PROSITE" id="PS50076"/>
    </source>
</evidence>
<evidence type="ECO:0000256" key="4">
    <source>
        <dbReference type="ARBA" id="ARBA00023186"/>
    </source>
</evidence>
<comment type="subcellular location">
    <subcellularLocation>
        <location evidence="2">Cytoplasm</location>
    </subcellularLocation>
    <subcellularLocation>
        <location evidence="1">Nucleus</location>
    </subcellularLocation>
</comment>
<feature type="region of interest" description="Disordered" evidence="6">
    <location>
        <begin position="241"/>
        <end position="275"/>
    </location>
</feature>
<evidence type="ECO:0000256" key="2">
    <source>
        <dbReference type="ARBA" id="ARBA00004496"/>
    </source>
</evidence>
<dbReference type="SUPFAM" id="SSF46565">
    <property type="entry name" value="Chaperone J-domain"/>
    <property type="match status" value="1"/>
</dbReference>
<dbReference type="PANTHER" id="PTHR44313">
    <property type="entry name" value="DNAJ HOMOLOG SUBFAMILY C MEMBER 17"/>
    <property type="match status" value="1"/>
</dbReference>
<protein>
    <recommendedName>
        <fullName evidence="7">J domain-containing protein</fullName>
    </recommendedName>
</protein>
<keyword evidence="3" id="KW-0963">Cytoplasm</keyword>
<evidence type="ECO:0000256" key="3">
    <source>
        <dbReference type="ARBA" id="ARBA00022490"/>
    </source>
</evidence>
<dbReference type="PRINTS" id="PR00625">
    <property type="entry name" value="JDOMAIN"/>
</dbReference>
<feature type="compositionally biased region" description="Basic and acidic residues" evidence="6">
    <location>
        <begin position="90"/>
        <end position="103"/>
    </location>
</feature>
<gene>
    <name evidence="8" type="ORF">C1SCF055_LOCUS4087</name>
</gene>
<reference evidence="8" key="1">
    <citation type="submission" date="2022-10" db="EMBL/GenBank/DDBJ databases">
        <authorList>
            <person name="Chen Y."/>
            <person name="Dougan E. K."/>
            <person name="Chan C."/>
            <person name="Rhodes N."/>
            <person name="Thang M."/>
        </authorList>
    </citation>
    <scope>NUCLEOTIDE SEQUENCE</scope>
</reference>
<dbReference type="OrthoDB" id="449154at2759"/>
<feature type="compositionally biased region" description="Basic and acidic residues" evidence="6">
    <location>
        <begin position="460"/>
        <end position="474"/>
    </location>
</feature>
<feature type="domain" description="J" evidence="7">
    <location>
        <begin position="9"/>
        <end position="70"/>
    </location>
</feature>
<evidence type="ECO:0000313" key="9">
    <source>
        <dbReference type="EMBL" id="CAL1129185.1"/>
    </source>
</evidence>
<dbReference type="SMART" id="SM00271">
    <property type="entry name" value="DnaJ"/>
    <property type="match status" value="1"/>
</dbReference>
<dbReference type="InterPro" id="IPR001623">
    <property type="entry name" value="DnaJ_domain"/>
</dbReference>
<feature type="region of interest" description="Disordered" evidence="6">
    <location>
        <begin position="460"/>
        <end position="479"/>
    </location>
</feature>
<feature type="region of interest" description="Disordered" evidence="6">
    <location>
        <begin position="197"/>
        <end position="219"/>
    </location>
</feature>
<dbReference type="EMBL" id="CAMXCT010000224">
    <property type="protein sequence ID" value="CAI3975810.1"/>
    <property type="molecule type" value="Genomic_DNA"/>
</dbReference>
<feature type="compositionally biased region" description="Low complexity" evidence="6">
    <location>
        <begin position="241"/>
        <end position="259"/>
    </location>
</feature>
<name>A0A9P1BMX3_9DINO</name>
<dbReference type="Gene3D" id="1.10.287.110">
    <property type="entry name" value="DnaJ domain"/>
    <property type="match status" value="1"/>
</dbReference>
<evidence type="ECO:0000256" key="1">
    <source>
        <dbReference type="ARBA" id="ARBA00004123"/>
    </source>
</evidence>
<sequence>MLSRLKSVDFYAILGVENTASEAELRSAYRRQALRTHPDKGGSAEAFRQVLHAFEVLSSIRARAKYDLLRRQPREDVAPACFPEPKRRKTTGEDRAKASKDVPKTPKAKTLFSKITKSLMRLRIQLGLGWVAWRLALAMTSAQRKVALSDLSTELKAMLLDFMTTYGKTGVPTEATTPEGSEGAKDAKVFEELDPTLQCPASSSDETSEDSKEEPAVDHLEHLSDVSTVWVAPKTQGEAPDLSLDAHLSDSSSSAPLALEDADGHAGHATPKKKRAYGCTGMRGVSRRIDSKTSRVSYQASVSFENVIFRSKYRHDIQGALDHHIVLMQIRNEVEQAMLDAPQRSFDEICLSACDARASELKEMNAAYCVDMRAFSIKVGSPSSSCLREVLQDRQRMLQARDAGEQAFCEELVSVMTAERENVYKSRPAVSLERAQEVAQKFMEDVRSKRNLREKRLEMIQKQKEDKETRAQERRQRRLERKTMTLQQRWLCATALAERRLTAMTKRRLKQEKREVRAMRLEDTLALRLREHERKARCREEDQRRQKLRKQLRSPASLKDLTFAQQQELGAMARGARFLREKARGFQVEDGNSTLC</sequence>
<evidence type="ECO:0000313" key="8">
    <source>
        <dbReference type="EMBL" id="CAI3975810.1"/>
    </source>
</evidence>
<dbReference type="GO" id="GO:0005681">
    <property type="term" value="C:spliceosomal complex"/>
    <property type="evidence" value="ECO:0007669"/>
    <property type="project" value="TreeGrafter"/>
</dbReference>
<keyword evidence="5" id="KW-0539">Nucleus</keyword>
<feature type="region of interest" description="Disordered" evidence="6">
    <location>
        <begin position="78"/>
        <end position="103"/>
    </location>
</feature>
<dbReference type="PROSITE" id="PS50076">
    <property type="entry name" value="DNAJ_2"/>
    <property type="match status" value="1"/>
</dbReference>
<dbReference type="Pfam" id="PF00226">
    <property type="entry name" value="DnaJ"/>
    <property type="match status" value="1"/>
</dbReference>
<dbReference type="EMBL" id="CAMXCT030000224">
    <property type="protein sequence ID" value="CAL4763122.1"/>
    <property type="molecule type" value="Genomic_DNA"/>
</dbReference>
<dbReference type="GO" id="GO:0005737">
    <property type="term" value="C:cytoplasm"/>
    <property type="evidence" value="ECO:0007669"/>
    <property type="project" value="UniProtKB-SubCell"/>
</dbReference>
<keyword evidence="4" id="KW-0143">Chaperone</keyword>
<feature type="compositionally biased region" description="Basic and acidic residues" evidence="6">
    <location>
        <begin position="209"/>
        <end position="219"/>
    </location>
</feature>
<proteinExistence type="predicted"/>
<dbReference type="GO" id="GO:0000390">
    <property type="term" value="P:spliceosomal complex disassembly"/>
    <property type="evidence" value="ECO:0007669"/>
    <property type="project" value="TreeGrafter"/>
</dbReference>
<organism evidence="8">
    <name type="scientific">Cladocopium goreaui</name>
    <dbReference type="NCBI Taxonomy" id="2562237"/>
    <lineage>
        <taxon>Eukaryota</taxon>
        <taxon>Sar</taxon>
        <taxon>Alveolata</taxon>
        <taxon>Dinophyceae</taxon>
        <taxon>Suessiales</taxon>
        <taxon>Symbiodiniaceae</taxon>
        <taxon>Cladocopium</taxon>
    </lineage>
</organism>
<dbReference type="PANTHER" id="PTHR44313:SF1">
    <property type="entry name" value="DNAJ HOMOLOG SUBFAMILY C MEMBER 17"/>
    <property type="match status" value="1"/>
</dbReference>
<dbReference type="AlphaFoldDB" id="A0A9P1BMX3"/>
<accession>A0A9P1BMX3</accession>
<evidence type="ECO:0000313" key="10">
    <source>
        <dbReference type="Proteomes" id="UP001152797"/>
    </source>
</evidence>
<dbReference type="CDD" id="cd06257">
    <property type="entry name" value="DnaJ"/>
    <property type="match status" value="1"/>
</dbReference>
<evidence type="ECO:0000256" key="6">
    <source>
        <dbReference type="SAM" id="MobiDB-lite"/>
    </source>
</evidence>
<reference evidence="9" key="2">
    <citation type="submission" date="2024-04" db="EMBL/GenBank/DDBJ databases">
        <authorList>
            <person name="Chen Y."/>
            <person name="Shah S."/>
            <person name="Dougan E. K."/>
            <person name="Thang M."/>
            <person name="Chan C."/>
        </authorList>
    </citation>
    <scope>NUCLEOTIDE SEQUENCE [LARGE SCALE GENOMIC DNA]</scope>
</reference>
<dbReference type="InterPro" id="IPR036869">
    <property type="entry name" value="J_dom_sf"/>
</dbReference>
<keyword evidence="10" id="KW-1185">Reference proteome</keyword>
<dbReference type="Proteomes" id="UP001152797">
    <property type="component" value="Unassembled WGS sequence"/>
</dbReference>